<dbReference type="AlphaFoldDB" id="A0AAN9FE12"/>
<evidence type="ECO:0000313" key="3">
    <source>
        <dbReference type="Proteomes" id="UP001372338"/>
    </source>
</evidence>
<accession>A0AAN9FE12</accession>
<comment type="caution">
    <text evidence="2">The sequence shown here is derived from an EMBL/GenBank/DDBJ whole genome shotgun (WGS) entry which is preliminary data.</text>
</comment>
<name>A0AAN9FE12_CROPI</name>
<protein>
    <submittedName>
        <fullName evidence="2">Uncharacterized protein</fullName>
    </submittedName>
</protein>
<dbReference type="Proteomes" id="UP001372338">
    <property type="component" value="Unassembled WGS sequence"/>
</dbReference>
<evidence type="ECO:0000256" key="1">
    <source>
        <dbReference type="SAM" id="MobiDB-lite"/>
    </source>
</evidence>
<organism evidence="2 3">
    <name type="scientific">Crotalaria pallida</name>
    <name type="common">Smooth rattlebox</name>
    <name type="synonym">Crotalaria striata</name>
    <dbReference type="NCBI Taxonomy" id="3830"/>
    <lineage>
        <taxon>Eukaryota</taxon>
        <taxon>Viridiplantae</taxon>
        <taxon>Streptophyta</taxon>
        <taxon>Embryophyta</taxon>
        <taxon>Tracheophyta</taxon>
        <taxon>Spermatophyta</taxon>
        <taxon>Magnoliopsida</taxon>
        <taxon>eudicotyledons</taxon>
        <taxon>Gunneridae</taxon>
        <taxon>Pentapetalae</taxon>
        <taxon>rosids</taxon>
        <taxon>fabids</taxon>
        <taxon>Fabales</taxon>
        <taxon>Fabaceae</taxon>
        <taxon>Papilionoideae</taxon>
        <taxon>50 kb inversion clade</taxon>
        <taxon>genistoids sensu lato</taxon>
        <taxon>core genistoids</taxon>
        <taxon>Crotalarieae</taxon>
        <taxon>Crotalaria</taxon>
    </lineage>
</organism>
<reference evidence="2 3" key="1">
    <citation type="submission" date="2024-01" db="EMBL/GenBank/DDBJ databases">
        <title>The genomes of 5 underutilized Papilionoideae crops provide insights into root nodulation and disease resistanc.</title>
        <authorList>
            <person name="Yuan L."/>
        </authorList>
    </citation>
    <scope>NUCLEOTIDE SEQUENCE [LARGE SCALE GENOMIC DNA]</scope>
    <source>
        <strain evidence="2">ZHUSHIDOU_FW_LH</strain>
        <tissue evidence="2">Leaf</tissue>
    </source>
</reference>
<feature type="compositionally biased region" description="Polar residues" evidence="1">
    <location>
        <begin position="63"/>
        <end position="73"/>
    </location>
</feature>
<gene>
    <name evidence="2" type="ORF">RIF29_14552</name>
</gene>
<proteinExistence type="predicted"/>
<keyword evidence="3" id="KW-1185">Reference proteome</keyword>
<evidence type="ECO:0000313" key="2">
    <source>
        <dbReference type="EMBL" id="KAK7273501.1"/>
    </source>
</evidence>
<feature type="region of interest" description="Disordered" evidence="1">
    <location>
        <begin position="63"/>
        <end position="89"/>
    </location>
</feature>
<dbReference type="EMBL" id="JAYWIO010000003">
    <property type="protein sequence ID" value="KAK7273501.1"/>
    <property type="molecule type" value="Genomic_DNA"/>
</dbReference>
<sequence length="131" mass="14314">METIGALDTKEIAIATSSKSTYKDSLLKAFGHEDLNEIFISDDDDLPENRWNKEDYGVADVDQCSNAVPNPSTVVPLKHGQGEDKTSSIMVEVPPPVVTDENRWSNDQAVPVEEGMLIDPKIVATNEASII</sequence>